<reference evidence="13 21" key="8">
    <citation type="submission" date="2020-09" db="EMBL/GenBank/DDBJ databases">
        <title>Carbapenem-Resistant Acinetobacter baumannii devoid of typical resistance factors.</title>
        <authorList>
            <person name="Hoffmann M."/>
            <person name="Luo Y."/>
            <person name="Strain E."/>
            <person name="Rand H."/>
            <person name="Javkar K.G."/>
        </authorList>
    </citation>
    <scope>NUCLEOTIDE SEQUENCE [LARGE SCALE GENOMIC DNA]</scope>
    <source>
        <strain evidence="13 21">CFSAN093705</strain>
    </source>
</reference>
<dbReference type="InterPro" id="IPR036390">
    <property type="entry name" value="WH_DNA-bd_sf"/>
</dbReference>
<evidence type="ECO:0000313" key="11">
    <source>
        <dbReference type="EMBL" id="PQH50040.1"/>
    </source>
</evidence>
<dbReference type="PATRIC" id="fig|470.1292.peg.3351"/>
<dbReference type="GO" id="GO:0003677">
    <property type="term" value="F:DNA binding"/>
    <property type="evidence" value="ECO:0007669"/>
    <property type="project" value="InterPro"/>
</dbReference>
<evidence type="ECO:0000313" key="13">
    <source>
        <dbReference type="EMBL" id="QNV23526.1"/>
    </source>
</evidence>
<evidence type="ECO:0000313" key="10">
    <source>
        <dbReference type="EMBL" id="PHQ03032.1"/>
    </source>
</evidence>
<dbReference type="EMBL" id="VMBB01000023">
    <property type="protein sequence ID" value="MDR8261731.1"/>
    <property type="molecule type" value="Genomic_DNA"/>
</dbReference>
<evidence type="ECO:0000313" key="16">
    <source>
        <dbReference type="Proteomes" id="UP000197394"/>
    </source>
</evidence>
<evidence type="ECO:0000313" key="20">
    <source>
        <dbReference type="Proteomes" id="UP000470018"/>
    </source>
</evidence>
<dbReference type="EMBL" id="NGKM01000002">
    <property type="protein sequence ID" value="OWK67997.1"/>
    <property type="molecule type" value="Genomic_DNA"/>
</dbReference>
<dbReference type="InterPro" id="IPR050707">
    <property type="entry name" value="HTH_MetabolicPath_Reg"/>
</dbReference>
<evidence type="ECO:0000313" key="7">
    <source>
        <dbReference type="EMBL" id="NDW40298.1"/>
    </source>
</evidence>
<dbReference type="EMBL" id="JAAGTY010000004">
    <property type="protein sequence ID" value="NDW40298.1"/>
    <property type="molecule type" value="Genomic_DNA"/>
</dbReference>
<dbReference type="Proteomes" id="UP000179937">
    <property type="component" value="Unassembled WGS sequence"/>
</dbReference>
<feature type="domain" description="HTH iclR-type" evidence="3">
    <location>
        <begin position="13"/>
        <end position="74"/>
    </location>
</feature>
<dbReference type="Proteomes" id="UP000516419">
    <property type="component" value="Chromosome"/>
</dbReference>
<evidence type="ECO:0000313" key="4">
    <source>
        <dbReference type="EMBL" id="EGY2379087.1"/>
    </source>
</evidence>
<evidence type="ECO:0000256" key="1">
    <source>
        <dbReference type="ARBA" id="ARBA00023015"/>
    </source>
</evidence>
<evidence type="ECO:0000313" key="18">
    <source>
        <dbReference type="Proteomes" id="UP000233757"/>
    </source>
</evidence>
<dbReference type="EMBL" id="VMAF01000019">
    <property type="protein sequence ID" value="MDR8432045.1"/>
    <property type="molecule type" value="Genomic_DNA"/>
</dbReference>
<dbReference type="RefSeq" id="WP_000238907.1">
    <property type="nucleotide sequence ID" value="NZ_AP014649.1"/>
</dbReference>
<keyword evidence="1" id="KW-0805">Transcription regulation</keyword>
<sequence length="232" mass="25550">MVKIKPHPATSGNASADRLLTLLTAFRIGDKSLTLAELAERTELNKATIMRLIVSLEDFGFVNRLSDGRYTLASEVMRLNTIYQDALDLERHVMPCLQQLVDEIGETASFYVKHGAYRLCQYRINSTHRLRVHVQPGEVRPMDGAACAQALKSTYEQVLARTEPFYSTGVTEPHAAGMALPVFDAQNEVVGALLISGPSSRFTAEVAKSVGDFFFKIADDLTKSLGGKSIRN</sequence>
<organism evidence="7 20">
    <name type="scientific">Acinetobacter baumannii</name>
    <dbReference type="NCBI Taxonomy" id="470"/>
    <lineage>
        <taxon>Bacteria</taxon>
        <taxon>Pseudomonadati</taxon>
        <taxon>Pseudomonadota</taxon>
        <taxon>Gammaproteobacteria</taxon>
        <taxon>Moraxellales</taxon>
        <taxon>Moraxellaceae</taxon>
        <taxon>Acinetobacter</taxon>
        <taxon>Acinetobacter calcoaceticus/baumannii complex</taxon>
    </lineage>
</organism>
<dbReference type="Gene3D" id="1.10.10.10">
    <property type="entry name" value="Winged helix-like DNA-binding domain superfamily/Winged helix DNA-binding domain"/>
    <property type="match status" value="1"/>
</dbReference>
<reference evidence="4" key="9">
    <citation type="submission" date="2020-12" db="EMBL/GenBank/DDBJ databases">
        <authorList>
            <consortium name="Clinical and Environmental Microbiology Branch: Whole genome sequencing antimicrobial resistance pathogens in the healthcare setting"/>
        </authorList>
    </citation>
    <scope>NUCLEOTIDE SEQUENCE</scope>
    <source>
        <strain evidence="4">2018HL-00813</strain>
    </source>
</reference>
<dbReference type="SMART" id="SM00346">
    <property type="entry name" value="HTH_ICLR"/>
    <property type="match status" value="1"/>
</dbReference>
<dbReference type="Proteomes" id="UP000223291">
    <property type="component" value="Unassembled WGS sequence"/>
</dbReference>
<dbReference type="GO" id="GO:0045892">
    <property type="term" value="P:negative regulation of DNA-templated transcription"/>
    <property type="evidence" value="ECO:0007669"/>
    <property type="project" value="TreeGrafter"/>
</dbReference>
<reference evidence="9 16" key="2">
    <citation type="submission" date="2017-05" db="EMBL/GenBank/DDBJ databases">
        <title>Draft genome sequence of MDR A. baumannii AB360.</title>
        <authorList>
            <person name="Wareham D.W."/>
            <person name="Bean D.C."/>
        </authorList>
    </citation>
    <scope>NUCLEOTIDE SEQUENCE [LARGE SCALE GENOMIC DNA]</scope>
    <source>
        <strain evidence="9 16">AB360</strain>
    </source>
</reference>
<gene>
    <name evidence="8" type="ORF">A7M90_02980</name>
    <name evidence="11" type="ORF">C5U34_14780</name>
    <name evidence="9" type="ORF">CBE85_03530</name>
    <name evidence="10" type="ORF">CPI82_08310</name>
    <name evidence="12" type="ORF">CV954_008900</name>
    <name evidence="6" type="ORF">FPK63_13290</name>
    <name evidence="5" type="ORF">FPK87_14840</name>
    <name evidence="13" type="ORF">FQZ18_09405</name>
    <name evidence="7" type="ORF">G3N53_04355</name>
    <name evidence="14" type="ORF">J6E47_09265</name>
    <name evidence="4" type="ORF">JHZ39_003521</name>
</gene>
<reference evidence="5" key="6">
    <citation type="submission" date="2019-07" db="EMBL/GenBank/DDBJ databases">
        <title>Biological characteristics of mucoid Acinetobacter baumannii from a general hospital in China.</title>
        <authorList>
            <person name="Hua X."/>
            <person name="Yu Y."/>
        </authorList>
    </citation>
    <scope>NUCLEOTIDE SEQUENCE</scope>
    <source>
        <strain evidence="5">N41</strain>
        <strain evidence="6">N8</strain>
    </source>
</reference>
<dbReference type="OMA" id="CLYRVDS"/>
<dbReference type="SUPFAM" id="SSF55781">
    <property type="entry name" value="GAF domain-like"/>
    <property type="match status" value="1"/>
</dbReference>
<reference evidence="11 19" key="4">
    <citation type="journal article" date="2018" name="J. Antimicrob. Chemother.">
        <title>Phylogenomics of colistin-susceptible and resistant XDR Acinetobacter baumannii.</title>
        <authorList>
            <person name="Mustapha M."/>
            <person name="Li B."/>
            <person name="Pacey M.P."/>
            <person name="Mettus R.T."/>
            <person name="McElheny C.L."/>
            <person name="Ernst R.K."/>
            <person name="Cooper V.S."/>
            <person name="Doi Y."/>
        </authorList>
    </citation>
    <scope>NUCLEOTIDE SEQUENCE [LARGE SCALE GENOMIC DNA]</scope>
    <source>
        <strain evidence="11 19">R20</strain>
    </source>
</reference>
<dbReference type="Pfam" id="PF09339">
    <property type="entry name" value="HTH_IclR"/>
    <property type="match status" value="1"/>
</dbReference>
<accession>A0A084XJF2</accession>
<evidence type="ECO:0000259" key="3">
    <source>
        <dbReference type="PROSITE" id="PS51077"/>
    </source>
</evidence>
<evidence type="ECO:0000313" key="17">
    <source>
        <dbReference type="Proteomes" id="UP000223291"/>
    </source>
</evidence>
<proteinExistence type="predicted"/>
<dbReference type="Gene3D" id="3.30.450.40">
    <property type="match status" value="2"/>
</dbReference>
<evidence type="ECO:0000256" key="2">
    <source>
        <dbReference type="ARBA" id="ARBA00023163"/>
    </source>
</evidence>
<dbReference type="EMBL" id="NXDV01000005">
    <property type="protein sequence ID" value="PHQ03032.1"/>
    <property type="molecule type" value="Genomic_DNA"/>
</dbReference>
<evidence type="ECO:0000313" key="6">
    <source>
        <dbReference type="EMBL" id="MDR8432045.1"/>
    </source>
</evidence>
<name>A0A084XJF2_ACIBA</name>
<dbReference type="Proteomes" id="UP000233757">
    <property type="component" value="Unassembled WGS sequence"/>
</dbReference>
<keyword evidence="2" id="KW-0804">Transcription</keyword>
<dbReference type="PANTHER" id="PTHR30136">
    <property type="entry name" value="HELIX-TURN-HELIX TRANSCRIPTIONAL REGULATOR, ICLR FAMILY"/>
    <property type="match status" value="1"/>
</dbReference>
<dbReference type="InterPro" id="IPR005471">
    <property type="entry name" value="Tscrpt_reg_IclR_N"/>
</dbReference>
<dbReference type="EMBL" id="CP072270">
    <property type="protein sequence ID" value="QTK45215.1"/>
    <property type="molecule type" value="Genomic_DNA"/>
</dbReference>
<dbReference type="EMBL" id="LYKI01000012">
    <property type="protein sequence ID" value="OIG73623.1"/>
    <property type="molecule type" value="Genomic_DNA"/>
</dbReference>
<dbReference type="Proteomes" id="UP000664966">
    <property type="component" value="Chromosome"/>
</dbReference>
<reference evidence="10 17" key="3">
    <citation type="submission" date="2017-09" db="EMBL/GenBank/DDBJ databases">
        <title>Draft genome of Acinetobacter baumannii strain I43, a mercury resistant bacteria.</title>
        <authorList>
            <person name="Siqueira K.A."/>
            <person name="Mello I.S."/>
            <person name="Mendes T.A."/>
            <person name="Soares M.A."/>
        </authorList>
    </citation>
    <scope>NUCLEOTIDE SEQUENCE [LARGE SCALE GENOMIC DNA]</scope>
    <source>
        <strain evidence="10 17">I43</strain>
    </source>
</reference>
<dbReference type="GO" id="GO:0003700">
    <property type="term" value="F:DNA-binding transcription factor activity"/>
    <property type="evidence" value="ECO:0007669"/>
    <property type="project" value="TreeGrafter"/>
</dbReference>
<protein>
    <submittedName>
        <fullName evidence="7">Helix-turn-helix domain-containing protein</fullName>
    </submittedName>
    <submittedName>
        <fullName evidence="8">Transcriptional regulator</fullName>
    </submittedName>
</protein>
<dbReference type="EMBL" id="AAYLMQ010000063">
    <property type="protein sequence ID" value="EGY2379087.1"/>
    <property type="molecule type" value="Genomic_DNA"/>
</dbReference>
<evidence type="ECO:0000313" key="9">
    <source>
        <dbReference type="EMBL" id="OWK67997.1"/>
    </source>
</evidence>
<dbReference type="AlphaFoldDB" id="A0A084XJF2"/>
<dbReference type="EMBL" id="PHJU02000020">
    <property type="protein sequence ID" value="PQL83963.1"/>
    <property type="molecule type" value="Genomic_DNA"/>
</dbReference>
<reference evidence="7 20" key="7">
    <citation type="submission" date="2020-02" db="EMBL/GenBank/DDBJ databases">
        <title>Whole genome shot-gun sequencing of clinical Carbapenem resistant A. baumannii.</title>
        <authorList>
            <person name="Veeraraghavan B."/>
            <person name="Mathur P."/>
            <person name="Vijayakumar S."/>
            <person name="Vasudevan K."/>
            <person name="Lincy M."/>
            <person name="Kirubananthan A."/>
        </authorList>
    </citation>
    <scope>NUCLEOTIDE SEQUENCE [LARGE SCALE GENOMIC DNA]</scope>
    <source>
        <strain evidence="7 20">SP816</strain>
    </source>
</reference>
<reference evidence="8 15" key="1">
    <citation type="submission" date="2016-05" db="EMBL/GenBank/DDBJ databases">
        <title>The evolution of Acinetobacter baumannii in vivo.</title>
        <authorList>
            <person name="Hua X."/>
            <person name="Yu Y."/>
        </authorList>
    </citation>
    <scope>NUCLEOTIDE SEQUENCE [LARGE SCALE GENOMIC DNA]</scope>
    <source>
        <strain evidence="8 15">XH647</strain>
    </source>
</reference>
<reference evidence="14" key="10">
    <citation type="submission" date="2021-03" db="EMBL/GenBank/DDBJ databases">
        <title>Complete genome sequencing of Acinetobacter baumannii.</title>
        <authorList>
            <person name="Yadav B."/>
            <person name="Makwana N."/>
            <person name="Kharat A.S."/>
            <person name="Veeraraghavan B."/>
            <person name="Vijayakumar S."/>
            <person name="Priya M."/>
        </authorList>
    </citation>
    <scope>NUCLEOTIDE SEQUENCE</scope>
    <source>
        <strain evidence="14">KSK6</strain>
    </source>
</reference>
<evidence type="ECO:0000313" key="5">
    <source>
        <dbReference type="EMBL" id="MDR8261731.1"/>
    </source>
</evidence>
<reference evidence="12 18" key="5">
    <citation type="submission" date="2018-02" db="EMBL/GenBank/DDBJ databases">
        <title>Acinetobacter baumanii whole genome sequence.</title>
        <authorList>
            <person name="Qasim Z.J."/>
        </authorList>
    </citation>
    <scope>NUCLEOTIDE SEQUENCE [LARGE SCALE GENOMIC DNA]</scope>
    <source>
        <strain evidence="12 18">ZQ8</strain>
    </source>
</reference>
<evidence type="ECO:0000313" key="14">
    <source>
        <dbReference type="EMBL" id="QTK45215.1"/>
    </source>
</evidence>
<evidence type="ECO:0000313" key="19">
    <source>
        <dbReference type="Proteomes" id="UP000239276"/>
    </source>
</evidence>
<evidence type="ECO:0000313" key="15">
    <source>
        <dbReference type="Proteomes" id="UP000179937"/>
    </source>
</evidence>
<evidence type="ECO:0000313" key="12">
    <source>
        <dbReference type="EMBL" id="PQL83963.1"/>
    </source>
</evidence>
<dbReference type="STRING" id="1096995.BJAB07104_01842"/>
<dbReference type="EMBL" id="PUDN01000080">
    <property type="protein sequence ID" value="PQH50040.1"/>
    <property type="molecule type" value="Genomic_DNA"/>
</dbReference>
<dbReference type="PROSITE" id="PS51077">
    <property type="entry name" value="HTH_ICLR"/>
    <property type="match status" value="1"/>
</dbReference>
<dbReference type="Proteomes" id="UP000470018">
    <property type="component" value="Unassembled WGS sequence"/>
</dbReference>
<dbReference type="SUPFAM" id="SSF46785">
    <property type="entry name" value="Winged helix' DNA-binding domain"/>
    <property type="match status" value="1"/>
</dbReference>
<dbReference type="Proteomes" id="UP000239276">
    <property type="component" value="Unassembled WGS sequence"/>
</dbReference>
<dbReference type="EMBL" id="CP061525">
    <property type="protein sequence ID" value="QNV23526.1"/>
    <property type="molecule type" value="Genomic_DNA"/>
</dbReference>
<dbReference type="InterPro" id="IPR029016">
    <property type="entry name" value="GAF-like_dom_sf"/>
</dbReference>
<evidence type="ECO:0000313" key="21">
    <source>
        <dbReference type="Proteomes" id="UP000516419"/>
    </source>
</evidence>
<dbReference type="PANTHER" id="PTHR30136:SF39">
    <property type="entry name" value="TRANSCRIPTIONAL REGULATORY PROTEIN"/>
    <property type="match status" value="1"/>
</dbReference>
<dbReference type="Proteomes" id="UP000197394">
    <property type="component" value="Unassembled WGS sequence"/>
</dbReference>
<dbReference type="InterPro" id="IPR036388">
    <property type="entry name" value="WH-like_DNA-bd_sf"/>
</dbReference>
<evidence type="ECO:0000313" key="8">
    <source>
        <dbReference type="EMBL" id="OIG73623.1"/>
    </source>
</evidence>